<dbReference type="SUPFAM" id="SSF51735">
    <property type="entry name" value="NAD(P)-binding Rossmann-fold domains"/>
    <property type="match status" value="1"/>
</dbReference>
<evidence type="ECO:0000256" key="8">
    <source>
        <dbReference type="ARBA" id="ARBA00023102"/>
    </source>
</evidence>
<dbReference type="Pfam" id="PF00763">
    <property type="entry name" value="THF_DHG_CYH"/>
    <property type="match status" value="1"/>
</dbReference>
<comment type="function">
    <text evidence="11">Catalyzes the oxidation of 5,10-methylenetetrahydrofolate to 5,10-methenyltetrahydrofolate and then the hydrolysis of 5,10-methenyltetrahydrofolate to 10-formyltetrahydrofolate.</text>
</comment>
<dbReference type="CDD" id="cd01080">
    <property type="entry name" value="NAD_bind_m-THF_DH_Cyclohyd"/>
    <property type="match status" value="1"/>
</dbReference>
<dbReference type="SUPFAM" id="SSF53223">
    <property type="entry name" value="Aminoacid dehydrogenase-like, N-terminal domain"/>
    <property type="match status" value="1"/>
</dbReference>
<keyword evidence="6 11" id="KW-0521">NADP</keyword>
<comment type="pathway">
    <text evidence="1 11">One-carbon metabolism; tetrahydrofolate interconversion.</text>
</comment>
<evidence type="ECO:0000256" key="5">
    <source>
        <dbReference type="ARBA" id="ARBA00022801"/>
    </source>
</evidence>
<dbReference type="InterPro" id="IPR000672">
    <property type="entry name" value="THF_DH/CycHdrlase"/>
</dbReference>
<dbReference type="InterPro" id="IPR020867">
    <property type="entry name" value="THF_DH/CycHdrlase_CS"/>
</dbReference>
<evidence type="ECO:0000259" key="13">
    <source>
        <dbReference type="Pfam" id="PF02882"/>
    </source>
</evidence>
<keyword evidence="9 11" id="KW-0486">Methionine biosynthesis</keyword>
<comment type="caution">
    <text evidence="14">The sequence shown here is derived from an EMBL/GenBank/DDBJ whole genome shotgun (WGS) entry which is preliminary data.</text>
</comment>
<evidence type="ECO:0000259" key="12">
    <source>
        <dbReference type="Pfam" id="PF00763"/>
    </source>
</evidence>
<dbReference type="PROSITE" id="PS00766">
    <property type="entry name" value="THF_DHG_CYH_1"/>
    <property type="match status" value="1"/>
</dbReference>
<keyword evidence="7 11" id="KW-0560">Oxidoreductase</keyword>
<dbReference type="RefSeq" id="WP_062276304.1">
    <property type="nucleotide sequence ID" value="NZ_LSYU01000068.1"/>
</dbReference>
<dbReference type="InterPro" id="IPR020631">
    <property type="entry name" value="THF_DH/CycHdrlase_NAD-bd_dom"/>
</dbReference>
<keyword evidence="8 11" id="KW-0368">Histidine biosynthesis</keyword>
<sequence length="285" mass="30067">MTAQLLDGKSIAADIRQQIKTRVDALLAAGQRAPGLAVVLVGENPASQVYVRNKRKACAEVGFRSELHELPASTTQDELLALIDRLNADATIDGILVQLPLPEQIDEALVTERILPTKDVDGFHPYNVGRLVLRMPLLRPCTPKGVMTMLARTGQSLAGLDAVVIGQSNIVGRPMALELLAARCTVTICHSRTKDLAEKVRGADIVVAAVGRPGFVPGEWIKAGATVIDVGINRTDAGKLVGDVDFAGCAERAAWITPVPGGVGPMTIASLLENTLQAAELHAAG</sequence>
<organism evidence="14 15">
    <name type="scientific">Marichromatium gracile</name>
    <name type="common">Chromatium gracile</name>
    <dbReference type="NCBI Taxonomy" id="1048"/>
    <lineage>
        <taxon>Bacteria</taxon>
        <taxon>Pseudomonadati</taxon>
        <taxon>Pseudomonadota</taxon>
        <taxon>Gammaproteobacteria</taxon>
        <taxon>Chromatiales</taxon>
        <taxon>Chromatiaceae</taxon>
        <taxon>Marichromatium</taxon>
    </lineage>
</organism>
<feature type="domain" description="Tetrahydrofolate dehydrogenase/cyclohydrolase catalytic" evidence="12">
    <location>
        <begin position="6"/>
        <end position="121"/>
    </location>
</feature>
<name>A0ABR5VEQ7_MARGR</name>
<proteinExistence type="inferred from homology"/>
<evidence type="ECO:0000313" key="14">
    <source>
        <dbReference type="EMBL" id="KXX64012.1"/>
    </source>
</evidence>
<dbReference type="PANTHER" id="PTHR48099">
    <property type="entry name" value="C-1-TETRAHYDROFOLATE SYNTHASE, CYTOPLASMIC-RELATED"/>
    <property type="match status" value="1"/>
</dbReference>
<comment type="catalytic activity">
    <reaction evidence="11">
        <text>(6R)-5,10-methenyltetrahydrofolate + H2O = (6R)-10-formyltetrahydrofolate + H(+)</text>
        <dbReference type="Rhea" id="RHEA:23700"/>
        <dbReference type="ChEBI" id="CHEBI:15377"/>
        <dbReference type="ChEBI" id="CHEBI:15378"/>
        <dbReference type="ChEBI" id="CHEBI:57455"/>
        <dbReference type="ChEBI" id="CHEBI:195366"/>
        <dbReference type="EC" id="3.5.4.9"/>
    </reaction>
</comment>
<keyword evidence="10 11" id="KW-0511">Multifunctional enzyme</keyword>
<evidence type="ECO:0000256" key="10">
    <source>
        <dbReference type="ARBA" id="ARBA00023268"/>
    </source>
</evidence>
<dbReference type="Gene3D" id="3.40.50.10860">
    <property type="entry name" value="Leucine Dehydrogenase, chain A, domain 1"/>
    <property type="match status" value="1"/>
</dbReference>
<dbReference type="InterPro" id="IPR036291">
    <property type="entry name" value="NAD(P)-bd_dom_sf"/>
</dbReference>
<dbReference type="PROSITE" id="PS00767">
    <property type="entry name" value="THF_DHG_CYH_2"/>
    <property type="match status" value="1"/>
</dbReference>
<reference evidence="14 15" key="1">
    <citation type="submission" date="2016-02" db="EMBL/GenBank/DDBJ databases">
        <title>Genome sequence of Marichromatium gracile YL-28, a purple sulfur bacterium.</title>
        <authorList>
            <person name="Zhao C."/>
            <person name="Hong X."/>
            <person name="Chen S."/>
            <person name="Yang S."/>
        </authorList>
    </citation>
    <scope>NUCLEOTIDE SEQUENCE [LARGE SCALE GENOMIC DNA]</scope>
    <source>
        <strain evidence="14 15">YL28</strain>
    </source>
</reference>
<protein>
    <recommendedName>
        <fullName evidence="11">Bifunctional protein FolD</fullName>
    </recommendedName>
    <domain>
        <recommendedName>
            <fullName evidence="11">Methylenetetrahydrofolate dehydrogenase</fullName>
            <ecNumber evidence="11">1.5.1.5</ecNumber>
        </recommendedName>
    </domain>
    <domain>
        <recommendedName>
            <fullName evidence="11">Methenyltetrahydrofolate cyclohydrolase</fullName>
            <ecNumber evidence="11">3.5.4.9</ecNumber>
        </recommendedName>
    </domain>
</protein>
<evidence type="ECO:0000256" key="4">
    <source>
        <dbReference type="ARBA" id="ARBA00022755"/>
    </source>
</evidence>
<evidence type="ECO:0000256" key="9">
    <source>
        <dbReference type="ARBA" id="ARBA00023167"/>
    </source>
</evidence>
<evidence type="ECO:0000256" key="11">
    <source>
        <dbReference type="HAMAP-Rule" id="MF_01576"/>
    </source>
</evidence>
<dbReference type="Gene3D" id="3.40.50.720">
    <property type="entry name" value="NAD(P)-binding Rossmann-like Domain"/>
    <property type="match status" value="1"/>
</dbReference>
<evidence type="ECO:0000256" key="3">
    <source>
        <dbReference type="ARBA" id="ARBA00022605"/>
    </source>
</evidence>
<accession>A0ABR5VEQ7</accession>
<comment type="subunit">
    <text evidence="11">Homodimer.</text>
</comment>
<dbReference type="PANTHER" id="PTHR48099:SF5">
    <property type="entry name" value="C-1-TETRAHYDROFOLATE SYNTHASE, CYTOPLASMIC"/>
    <property type="match status" value="1"/>
</dbReference>
<dbReference type="NCBIfam" id="NF010785">
    <property type="entry name" value="PRK14188.1"/>
    <property type="match status" value="1"/>
</dbReference>
<feature type="binding site" evidence="11">
    <location>
        <position position="232"/>
    </location>
    <ligand>
        <name>NADP(+)</name>
        <dbReference type="ChEBI" id="CHEBI:58349"/>
    </ligand>
</feature>
<keyword evidence="5 11" id="KW-0378">Hydrolase</keyword>
<evidence type="ECO:0000256" key="6">
    <source>
        <dbReference type="ARBA" id="ARBA00022857"/>
    </source>
</evidence>
<evidence type="ECO:0000256" key="1">
    <source>
        <dbReference type="ARBA" id="ARBA00004777"/>
    </source>
</evidence>
<keyword evidence="2 11" id="KW-0554">One-carbon metabolism</keyword>
<keyword evidence="15" id="KW-1185">Reference proteome</keyword>
<comment type="caution">
    <text evidence="11">Lacks conserved residue(s) required for the propagation of feature annotation.</text>
</comment>
<comment type="similarity">
    <text evidence="11">Belongs to the tetrahydrofolate dehydrogenase/cyclohydrolase family.</text>
</comment>
<dbReference type="Pfam" id="PF02882">
    <property type="entry name" value="THF_DHG_CYH_C"/>
    <property type="match status" value="1"/>
</dbReference>
<dbReference type="EC" id="3.5.4.9" evidence="11"/>
<dbReference type="PRINTS" id="PR00085">
    <property type="entry name" value="THFDHDRGNASE"/>
</dbReference>
<dbReference type="HAMAP" id="MF_01576">
    <property type="entry name" value="THF_DHG_CYH"/>
    <property type="match status" value="1"/>
</dbReference>
<feature type="binding site" evidence="11">
    <location>
        <begin position="166"/>
        <end position="168"/>
    </location>
    <ligand>
        <name>NADP(+)</name>
        <dbReference type="ChEBI" id="CHEBI:58349"/>
    </ligand>
</feature>
<gene>
    <name evidence="11" type="primary">folD</name>
    <name evidence="14" type="ORF">AY586_15135</name>
</gene>
<dbReference type="InterPro" id="IPR020630">
    <property type="entry name" value="THF_DH/CycHdrlase_cat_dom"/>
</dbReference>
<keyword evidence="3 11" id="KW-0028">Amino-acid biosynthesis</keyword>
<dbReference type="InterPro" id="IPR046346">
    <property type="entry name" value="Aminoacid_DH-like_N_sf"/>
</dbReference>
<dbReference type="EC" id="1.5.1.5" evidence="11"/>
<feature type="domain" description="Tetrahydrofolate dehydrogenase/cyclohydrolase NAD(P)-binding" evidence="13">
    <location>
        <begin position="140"/>
        <end position="281"/>
    </location>
</feature>
<evidence type="ECO:0000256" key="2">
    <source>
        <dbReference type="ARBA" id="ARBA00022563"/>
    </source>
</evidence>
<dbReference type="NCBIfam" id="NF008058">
    <property type="entry name" value="PRK10792.1"/>
    <property type="match status" value="1"/>
</dbReference>
<dbReference type="EMBL" id="LSYU01000068">
    <property type="protein sequence ID" value="KXX64012.1"/>
    <property type="molecule type" value="Genomic_DNA"/>
</dbReference>
<dbReference type="Proteomes" id="UP000075766">
    <property type="component" value="Unassembled WGS sequence"/>
</dbReference>
<dbReference type="NCBIfam" id="NF010783">
    <property type="entry name" value="PRK14186.1"/>
    <property type="match status" value="1"/>
</dbReference>
<comment type="catalytic activity">
    <reaction evidence="11">
        <text>(6R)-5,10-methylene-5,6,7,8-tetrahydrofolate + NADP(+) = (6R)-5,10-methenyltetrahydrofolate + NADPH</text>
        <dbReference type="Rhea" id="RHEA:22812"/>
        <dbReference type="ChEBI" id="CHEBI:15636"/>
        <dbReference type="ChEBI" id="CHEBI:57455"/>
        <dbReference type="ChEBI" id="CHEBI:57783"/>
        <dbReference type="ChEBI" id="CHEBI:58349"/>
        <dbReference type="EC" id="1.5.1.5"/>
    </reaction>
</comment>
<evidence type="ECO:0000256" key="7">
    <source>
        <dbReference type="ARBA" id="ARBA00023002"/>
    </source>
</evidence>
<evidence type="ECO:0000313" key="15">
    <source>
        <dbReference type="Proteomes" id="UP000075766"/>
    </source>
</evidence>
<keyword evidence="4 11" id="KW-0658">Purine biosynthesis</keyword>